<feature type="transmembrane region" description="Helical" evidence="1">
    <location>
        <begin position="74"/>
        <end position="95"/>
    </location>
</feature>
<evidence type="ECO:0000256" key="1">
    <source>
        <dbReference type="SAM" id="Phobius"/>
    </source>
</evidence>
<gene>
    <name evidence="2" type="ORF">E3T61_13915</name>
</gene>
<sequence>MVSLAMIGWVINQHRGGLGRNLAIGIRTKYTSASDQAWSSAQVSAVPYLIAIALIAGSHAVALLTVQLSSYSEALGHILAVSGFLIVVAVAILAMRAANRAAKASA</sequence>
<keyword evidence="1" id="KW-0812">Transmembrane</keyword>
<evidence type="ECO:0000313" key="2">
    <source>
        <dbReference type="EMBL" id="TFD86964.1"/>
    </source>
</evidence>
<keyword evidence="3" id="KW-1185">Reference proteome</keyword>
<name>A0A4R9BMF7_9MICO</name>
<dbReference type="InterPro" id="IPR025962">
    <property type="entry name" value="SdpI/YhfL"/>
</dbReference>
<dbReference type="Proteomes" id="UP000298468">
    <property type="component" value="Unassembled WGS sequence"/>
</dbReference>
<proteinExistence type="predicted"/>
<dbReference type="EMBL" id="SOHM01000031">
    <property type="protein sequence ID" value="TFD86964.1"/>
    <property type="molecule type" value="Genomic_DNA"/>
</dbReference>
<protein>
    <recommendedName>
        <fullName evidence="4">SdpI family protein</fullName>
    </recommendedName>
</protein>
<dbReference type="OrthoDB" id="5121677at2"/>
<reference evidence="2 3" key="1">
    <citation type="submission" date="2019-03" db="EMBL/GenBank/DDBJ databases">
        <title>Genomics of glacier-inhabiting Cryobacterium strains.</title>
        <authorList>
            <person name="Liu Q."/>
            <person name="Xin Y.-H."/>
        </authorList>
    </citation>
    <scope>NUCLEOTIDE SEQUENCE [LARGE SCALE GENOMIC DNA]</scope>
    <source>
        <strain evidence="2 3">Sr59</strain>
    </source>
</reference>
<dbReference type="AlphaFoldDB" id="A0A4R9BMF7"/>
<organism evidence="2 3">
    <name type="scientific">Cryobacterium lactosi</name>
    <dbReference type="NCBI Taxonomy" id="1259202"/>
    <lineage>
        <taxon>Bacteria</taxon>
        <taxon>Bacillati</taxon>
        <taxon>Actinomycetota</taxon>
        <taxon>Actinomycetes</taxon>
        <taxon>Micrococcales</taxon>
        <taxon>Microbacteriaceae</taxon>
        <taxon>Cryobacterium</taxon>
    </lineage>
</organism>
<evidence type="ECO:0000313" key="3">
    <source>
        <dbReference type="Proteomes" id="UP000298468"/>
    </source>
</evidence>
<feature type="transmembrane region" description="Helical" evidence="1">
    <location>
        <begin position="46"/>
        <end position="68"/>
    </location>
</feature>
<comment type="caution">
    <text evidence="2">The sequence shown here is derived from an EMBL/GenBank/DDBJ whole genome shotgun (WGS) entry which is preliminary data.</text>
</comment>
<evidence type="ECO:0008006" key="4">
    <source>
        <dbReference type="Google" id="ProtNLM"/>
    </source>
</evidence>
<dbReference type="Pfam" id="PF13630">
    <property type="entry name" value="SdpI"/>
    <property type="match status" value="1"/>
</dbReference>
<keyword evidence="1" id="KW-1133">Transmembrane helix</keyword>
<keyword evidence="1" id="KW-0472">Membrane</keyword>
<accession>A0A4R9BMF7</accession>